<dbReference type="InterPro" id="IPR035901">
    <property type="entry name" value="GIY-YIG_endonuc_sf"/>
</dbReference>
<dbReference type="PANTHER" id="PTHR34477:SF1">
    <property type="entry name" value="UPF0213 PROTEIN YHBQ"/>
    <property type="match status" value="1"/>
</dbReference>
<reference evidence="3 4" key="1">
    <citation type="submission" date="2019-03" db="EMBL/GenBank/DDBJ databases">
        <title>Muricauda SCR12 sp.nov, a marine bacterium isolated from Pacific Ocean:the Okinawa trough.</title>
        <authorList>
            <person name="Liu L."/>
        </authorList>
    </citation>
    <scope>NUCLEOTIDE SEQUENCE [LARGE SCALE GENOMIC DNA]</scope>
    <source>
        <strain evidence="3 4">SCR12</strain>
    </source>
</reference>
<proteinExistence type="inferred from homology"/>
<comment type="caution">
    <text evidence="3">The sequence shown here is derived from an EMBL/GenBank/DDBJ whole genome shotgun (WGS) entry which is preliminary data.</text>
</comment>
<sequence>MFFVYVLYSSKFERYYVGFTKDIARRLKEHNTGKTTSTKPFVPWKLIRKESFETLAEARKREKYLKSAAGRRWRKLHIRPRGATE</sequence>
<dbReference type="AlphaFoldDB" id="A0A4S8RP53"/>
<dbReference type="PROSITE" id="PS50164">
    <property type="entry name" value="GIY_YIG"/>
    <property type="match status" value="1"/>
</dbReference>
<dbReference type="Gene3D" id="3.40.1440.10">
    <property type="entry name" value="GIY-YIG endonuclease"/>
    <property type="match status" value="1"/>
</dbReference>
<feature type="domain" description="GIY-YIG" evidence="2">
    <location>
        <begin position="1"/>
        <end position="77"/>
    </location>
</feature>
<keyword evidence="4" id="KW-1185">Reference proteome</keyword>
<accession>A0A4S8RP53</accession>
<dbReference type="CDD" id="cd10449">
    <property type="entry name" value="GIY-YIG_SLX1_like"/>
    <property type="match status" value="1"/>
</dbReference>
<dbReference type="RefSeq" id="WP_136565965.1">
    <property type="nucleotide sequence ID" value="NZ_SNTZ01000002.1"/>
</dbReference>
<dbReference type="InterPro" id="IPR050190">
    <property type="entry name" value="UPF0213_domain"/>
</dbReference>
<evidence type="ECO:0000313" key="4">
    <source>
        <dbReference type="Proteomes" id="UP000310406"/>
    </source>
</evidence>
<dbReference type="OrthoDB" id="1495241at2"/>
<dbReference type="SUPFAM" id="SSF82771">
    <property type="entry name" value="GIY-YIG endonuclease"/>
    <property type="match status" value="1"/>
</dbReference>
<dbReference type="SMART" id="SM00465">
    <property type="entry name" value="GIYc"/>
    <property type="match status" value="1"/>
</dbReference>
<evidence type="ECO:0000259" key="2">
    <source>
        <dbReference type="PROSITE" id="PS50164"/>
    </source>
</evidence>
<dbReference type="Pfam" id="PF01541">
    <property type="entry name" value="GIY-YIG"/>
    <property type="match status" value="1"/>
</dbReference>
<gene>
    <name evidence="3" type="ORF">EZV76_06295</name>
</gene>
<dbReference type="Proteomes" id="UP000310406">
    <property type="component" value="Unassembled WGS sequence"/>
</dbReference>
<name>A0A4S8RP53_9FLAO</name>
<evidence type="ECO:0000313" key="3">
    <source>
        <dbReference type="EMBL" id="THV60407.1"/>
    </source>
</evidence>
<protein>
    <submittedName>
        <fullName evidence="3">GIY-YIG nuclease family protein</fullName>
    </submittedName>
</protein>
<dbReference type="EMBL" id="SNTZ01000002">
    <property type="protein sequence ID" value="THV60407.1"/>
    <property type="molecule type" value="Genomic_DNA"/>
</dbReference>
<dbReference type="InterPro" id="IPR000305">
    <property type="entry name" value="GIY-YIG_endonuc"/>
</dbReference>
<organism evidence="3 4">
    <name type="scientific">Flagellimonas alvinocaridis</name>
    <dbReference type="NCBI Taxonomy" id="2530200"/>
    <lineage>
        <taxon>Bacteria</taxon>
        <taxon>Pseudomonadati</taxon>
        <taxon>Bacteroidota</taxon>
        <taxon>Flavobacteriia</taxon>
        <taxon>Flavobacteriales</taxon>
        <taxon>Flavobacteriaceae</taxon>
        <taxon>Flagellimonas</taxon>
    </lineage>
</organism>
<comment type="similarity">
    <text evidence="1">Belongs to the UPF0213 family.</text>
</comment>
<dbReference type="PANTHER" id="PTHR34477">
    <property type="entry name" value="UPF0213 PROTEIN YHBQ"/>
    <property type="match status" value="1"/>
</dbReference>
<evidence type="ECO:0000256" key="1">
    <source>
        <dbReference type="ARBA" id="ARBA00007435"/>
    </source>
</evidence>